<feature type="compositionally biased region" description="Basic residues" evidence="1">
    <location>
        <begin position="105"/>
        <end position="117"/>
    </location>
</feature>
<evidence type="ECO:0000313" key="3">
    <source>
        <dbReference type="Proteomes" id="UP001348641"/>
    </source>
</evidence>
<feature type="region of interest" description="Disordered" evidence="1">
    <location>
        <begin position="1"/>
        <end position="71"/>
    </location>
</feature>
<sequence>MSARARGARTHPRQGCAPSTAATLSASAGEASSTTRPARVVSSGSAPTGSTRPSSAIPADTASPCGAPTGGVPSGCATTRTAGSGGAMPRVLARSRIAPCEACRPMRRSSRNARRALSRSASSRWAVSAWPTARLSEIWSIEVSQSSPRANTSAASSPSAPCSETARTAATDPTRCARTTAPIERPSAARERPMPRSRSTSSGGSRVSPATHSSIDRDTSHPVIARTSSSCDPCSAR</sequence>
<gene>
    <name evidence="2" type="ORF">Q8A49_11735</name>
</gene>
<evidence type="ECO:0000313" key="2">
    <source>
        <dbReference type="EMBL" id="MEE2051163.1"/>
    </source>
</evidence>
<organism evidence="2 3">
    <name type="scientific">Nocardiopsis tropica</name>
    <dbReference type="NCBI Taxonomy" id="109330"/>
    <lineage>
        <taxon>Bacteria</taxon>
        <taxon>Bacillati</taxon>
        <taxon>Actinomycetota</taxon>
        <taxon>Actinomycetes</taxon>
        <taxon>Streptosporangiales</taxon>
        <taxon>Nocardiopsidaceae</taxon>
        <taxon>Nocardiopsis</taxon>
    </lineage>
</organism>
<reference evidence="2 3" key="1">
    <citation type="submission" date="2023-07" db="EMBL/GenBank/DDBJ databases">
        <authorList>
            <person name="Girao M."/>
            <person name="Carvalho M.F."/>
        </authorList>
    </citation>
    <scope>NUCLEOTIDE SEQUENCE [LARGE SCALE GENOMIC DNA]</scope>
    <source>
        <strain evidence="2 3">66/93</strain>
    </source>
</reference>
<name>A0ABU7KPD8_9ACTN</name>
<proteinExistence type="predicted"/>
<feature type="compositionally biased region" description="Low complexity" evidence="1">
    <location>
        <begin position="196"/>
        <end position="209"/>
    </location>
</feature>
<dbReference type="EMBL" id="JAUUCC010000025">
    <property type="protein sequence ID" value="MEE2051163.1"/>
    <property type="molecule type" value="Genomic_DNA"/>
</dbReference>
<feature type="compositionally biased region" description="Low complexity" evidence="1">
    <location>
        <begin position="146"/>
        <end position="163"/>
    </location>
</feature>
<feature type="compositionally biased region" description="Polar residues" evidence="1">
    <location>
        <begin position="42"/>
        <end position="54"/>
    </location>
</feature>
<comment type="caution">
    <text evidence="2">The sequence shown here is derived from an EMBL/GenBank/DDBJ whole genome shotgun (WGS) entry which is preliminary data.</text>
</comment>
<feature type="region of interest" description="Disordered" evidence="1">
    <location>
        <begin position="144"/>
        <end position="237"/>
    </location>
</feature>
<feature type="region of interest" description="Disordered" evidence="1">
    <location>
        <begin position="105"/>
        <end position="126"/>
    </location>
</feature>
<dbReference type="Proteomes" id="UP001348641">
    <property type="component" value="Unassembled WGS sequence"/>
</dbReference>
<evidence type="ECO:0000256" key="1">
    <source>
        <dbReference type="SAM" id="MobiDB-lite"/>
    </source>
</evidence>
<feature type="compositionally biased region" description="Basic residues" evidence="1">
    <location>
        <begin position="1"/>
        <end position="12"/>
    </location>
</feature>
<feature type="compositionally biased region" description="Low complexity" evidence="1">
    <location>
        <begin position="17"/>
        <end position="35"/>
    </location>
</feature>
<accession>A0ABU7KPD8</accession>
<protein>
    <submittedName>
        <fullName evidence="2">Uncharacterized protein</fullName>
    </submittedName>
</protein>
<feature type="compositionally biased region" description="Polar residues" evidence="1">
    <location>
        <begin position="226"/>
        <end position="237"/>
    </location>
</feature>